<evidence type="ECO:0000259" key="12">
    <source>
        <dbReference type="Pfam" id="PF11741"/>
    </source>
</evidence>
<feature type="domain" description="NolW-like" evidence="11">
    <location>
        <begin position="607"/>
        <end position="652"/>
    </location>
</feature>
<dbReference type="InterPro" id="IPR038591">
    <property type="entry name" value="NolW-like_sf"/>
</dbReference>
<gene>
    <name evidence="14" type="ORF">LZ24_01057</name>
</gene>
<evidence type="ECO:0000256" key="7">
    <source>
        <dbReference type="RuleBase" id="RU004003"/>
    </source>
</evidence>
<dbReference type="Gene3D" id="3.30.1370.120">
    <property type="match status" value="1"/>
</dbReference>
<keyword evidence="3" id="KW-0812">Transmembrane</keyword>
<sequence>MKIFKKWQVAGILLAGLLVACTPRSGAEKEISQGKMDAVQNRIEKIYLDVQDEKTVLFVQSKGHLAYTAVKEQDPPGVRLYFPDTLLASDALPVKGSAGSVLSVSAESISETEVRLSMILAEDMPYEVKSQGDAGIRIAVGGVSAGQINYGAGSQGHIRGEKEKDDLVEISGLSDAGNTSPRLLEVKSEINDEGVRVGIMASRSLKDVHVFALENPPRIVLDIAGLVSPFKGEQRFGVDSPHVRSVRHYAYPDKVRVVLDTDAQGVKAFEGRSVAEGYEIFVAKAPASLKTAQVKKEEDKSPVISEKPAVIKNLGFTSLPEGRSQLFIETDRPVAHDVITESKNRIRLSLQNTAFSERYKRHLMTTRFESALDQITPKKGSSGETLLLIDMREPVAYVVNPQGNRLEVRFEASSIGPRPIEGAFKHGEAEFAGVAVAQTVNMQPGNRNDVPASVPAPLSPLTEQAELVEEKVLAGNKGHAPSAAVFTGTPISIDFFDTDIRNVFRILQHISGKNFAIDKDVSGRVTMSLEHPVPWDQIMDLVLRMNGLGMVEEGNIIRIATMTTLRREESLRQEVLRARQENEQRESDLAPLMTEYILINYSNVSSEIIPHVQNVLTERGRVSADNRNNQLIIRDTAEAIASAKTIIERIDKITPQVVIEARIVEASESFGRTLGAEWRGSSRGADGSPYATINRSDLGGKYGYNFSLNTPKGEGAIGLHFARIAGTQLALNAQLNLSETRGETKIVASPRIVTLDNKTATITQGVEIPYQTRDGDGNTLTAFKSVDLTLNVTPHVTADNRVSMEVSINKNDLHQMTSEGPSMRTKSVNTELLVNDGDTIVIGGVVTSDLVINRNEIPFLGRIPALGWLFKSHNRTEQKTELLIFLTPRIVQLENPVL</sequence>
<evidence type="ECO:0000256" key="1">
    <source>
        <dbReference type="ARBA" id="ARBA00004370"/>
    </source>
</evidence>
<dbReference type="InterPro" id="IPR005644">
    <property type="entry name" value="NolW-like"/>
</dbReference>
<dbReference type="Pfam" id="PF03958">
    <property type="entry name" value="Secretin_N"/>
    <property type="match status" value="1"/>
</dbReference>
<proteinExistence type="inferred from homology"/>
<comment type="subcellular location">
    <subcellularLocation>
        <location evidence="8">Cell outer membrane</location>
    </subcellularLocation>
    <subcellularLocation>
        <location evidence="1">Membrane</location>
    </subcellularLocation>
</comment>
<protein>
    <submittedName>
        <fullName evidence="14">Type IV pilus assembly protein PilQ</fullName>
    </submittedName>
</protein>
<dbReference type="PRINTS" id="PR00811">
    <property type="entry name" value="BCTERIALGSPD"/>
</dbReference>
<feature type="chain" id="PRO_5022111753" evidence="9">
    <location>
        <begin position="27"/>
        <end position="898"/>
    </location>
</feature>
<dbReference type="PANTHER" id="PTHR30604">
    <property type="entry name" value="PROTEIN TRANSPORT PROTEIN HOFQ"/>
    <property type="match status" value="1"/>
</dbReference>
<feature type="domain" description="AMIN" evidence="12">
    <location>
        <begin position="191"/>
        <end position="264"/>
    </location>
</feature>
<evidence type="ECO:0000259" key="11">
    <source>
        <dbReference type="Pfam" id="PF03958"/>
    </source>
</evidence>
<dbReference type="InterPro" id="IPR049371">
    <property type="entry name" value="GspD-like_N0"/>
</dbReference>
<dbReference type="Gene3D" id="2.60.40.3500">
    <property type="match status" value="1"/>
</dbReference>
<dbReference type="PANTHER" id="PTHR30604:SF1">
    <property type="entry name" value="DNA UTILIZATION PROTEIN HOFQ"/>
    <property type="match status" value="1"/>
</dbReference>
<evidence type="ECO:0000313" key="15">
    <source>
        <dbReference type="Proteomes" id="UP000318307"/>
    </source>
</evidence>
<dbReference type="InterPro" id="IPR021731">
    <property type="entry name" value="AMIN_dom"/>
</dbReference>
<evidence type="ECO:0000256" key="3">
    <source>
        <dbReference type="ARBA" id="ARBA00022692"/>
    </source>
</evidence>
<dbReference type="InterPro" id="IPR004846">
    <property type="entry name" value="T2SS/T3SS_dom"/>
</dbReference>
<dbReference type="Pfam" id="PF21305">
    <property type="entry name" value="type_II_gspD_N0"/>
    <property type="match status" value="1"/>
</dbReference>
<accession>A0A562RYF4</accession>
<evidence type="ECO:0000256" key="4">
    <source>
        <dbReference type="ARBA" id="ARBA00022729"/>
    </source>
</evidence>
<dbReference type="GO" id="GO:0009306">
    <property type="term" value="P:protein secretion"/>
    <property type="evidence" value="ECO:0007669"/>
    <property type="project" value="InterPro"/>
</dbReference>
<feature type="signal peptide" evidence="9">
    <location>
        <begin position="1"/>
        <end position="26"/>
    </location>
</feature>
<dbReference type="EMBL" id="VLLC01000006">
    <property type="protein sequence ID" value="TWI74117.1"/>
    <property type="molecule type" value="Genomic_DNA"/>
</dbReference>
<reference evidence="14 15" key="1">
    <citation type="submission" date="2019-07" db="EMBL/GenBank/DDBJ databases">
        <title>Genome sequencing of 100 strains of the haloalkaliphilic chemolithoautotrophic sulfur-oxidizing bacterium Thioalkalivibrio.</title>
        <authorList>
            <person name="Muyzer G."/>
        </authorList>
    </citation>
    <scope>NUCLEOTIDE SEQUENCE [LARGE SCALE GENOMIC DNA]</scope>
    <source>
        <strain evidence="14 15">ASO4-4</strain>
    </source>
</reference>
<keyword evidence="15" id="KW-1185">Reference proteome</keyword>
<evidence type="ECO:0000259" key="10">
    <source>
        <dbReference type="Pfam" id="PF00263"/>
    </source>
</evidence>
<dbReference type="GO" id="GO:0009279">
    <property type="term" value="C:cell outer membrane"/>
    <property type="evidence" value="ECO:0007669"/>
    <property type="project" value="UniProtKB-SubCell"/>
</dbReference>
<evidence type="ECO:0000256" key="6">
    <source>
        <dbReference type="ARBA" id="ARBA00023237"/>
    </source>
</evidence>
<dbReference type="InterPro" id="IPR051808">
    <property type="entry name" value="Type_IV_pilus_biogenesis"/>
</dbReference>
<keyword evidence="5" id="KW-0472">Membrane</keyword>
<keyword evidence="4 9" id="KW-0732">Signal</keyword>
<evidence type="ECO:0000256" key="5">
    <source>
        <dbReference type="ARBA" id="ARBA00023136"/>
    </source>
</evidence>
<comment type="similarity">
    <text evidence="7">Belongs to the bacterial secretin family.</text>
</comment>
<dbReference type="Gene3D" id="3.55.50.30">
    <property type="match status" value="1"/>
</dbReference>
<evidence type="ECO:0000256" key="9">
    <source>
        <dbReference type="SAM" id="SignalP"/>
    </source>
</evidence>
<name>A0A562RYF4_9BACT</name>
<feature type="domain" description="Type II/III secretion system secretin-like" evidence="10">
    <location>
        <begin position="739"/>
        <end position="892"/>
    </location>
</feature>
<evidence type="ECO:0000313" key="14">
    <source>
        <dbReference type="EMBL" id="TWI74117.1"/>
    </source>
</evidence>
<keyword evidence="2 8" id="KW-0813">Transport</keyword>
<dbReference type="InterPro" id="IPR013355">
    <property type="entry name" value="Pilus_4_PilQ"/>
</dbReference>
<organism evidence="14 15">
    <name type="scientific">Desulfobotulus alkaliphilus</name>
    <dbReference type="NCBI Taxonomy" id="622671"/>
    <lineage>
        <taxon>Bacteria</taxon>
        <taxon>Pseudomonadati</taxon>
        <taxon>Thermodesulfobacteriota</taxon>
        <taxon>Desulfobacteria</taxon>
        <taxon>Desulfobacterales</taxon>
        <taxon>Desulfobacteraceae</taxon>
        <taxon>Desulfobotulus</taxon>
    </lineage>
</organism>
<dbReference type="AlphaFoldDB" id="A0A562RYF4"/>
<evidence type="ECO:0000256" key="8">
    <source>
        <dbReference type="RuleBase" id="RU004004"/>
    </source>
</evidence>
<feature type="domain" description="GspD-like N0" evidence="13">
    <location>
        <begin position="494"/>
        <end position="559"/>
    </location>
</feature>
<keyword evidence="6" id="KW-0998">Cell outer membrane</keyword>
<dbReference type="NCBIfam" id="TIGR02515">
    <property type="entry name" value="IV_pilus_PilQ"/>
    <property type="match status" value="1"/>
</dbReference>
<dbReference type="PROSITE" id="PS51257">
    <property type="entry name" value="PROKAR_LIPOPROTEIN"/>
    <property type="match status" value="1"/>
</dbReference>
<dbReference type="Proteomes" id="UP000318307">
    <property type="component" value="Unassembled WGS sequence"/>
</dbReference>
<evidence type="ECO:0000256" key="2">
    <source>
        <dbReference type="ARBA" id="ARBA00022448"/>
    </source>
</evidence>
<dbReference type="Pfam" id="PF00263">
    <property type="entry name" value="Secretin"/>
    <property type="match status" value="1"/>
</dbReference>
<dbReference type="Pfam" id="PF11741">
    <property type="entry name" value="AMIN"/>
    <property type="match status" value="1"/>
</dbReference>
<evidence type="ECO:0000259" key="13">
    <source>
        <dbReference type="Pfam" id="PF21305"/>
    </source>
</evidence>
<comment type="caution">
    <text evidence="14">The sequence shown here is derived from an EMBL/GenBank/DDBJ whole genome shotgun (WGS) entry which is preliminary data.</text>
</comment>
<dbReference type="InterPro" id="IPR001775">
    <property type="entry name" value="GspD/PilQ"/>
</dbReference>